<dbReference type="PROSITE" id="PS50035">
    <property type="entry name" value="PLD"/>
    <property type="match status" value="1"/>
</dbReference>
<dbReference type="SUPFAM" id="SSF56024">
    <property type="entry name" value="Phospholipase D/nuclease"/>
    <property type="match status" value="1"/>
</dbReference>
<dbReference type="PANTHER" id="PTHR43856">
    <property type="entry name" value="CARDIOLIPIN HYDROLASE"/>
    <property type="match status" value="1"/>
</dbReference>
<sequence>MSDFTYELPPEQDFFKTLIEYVEHKQQNDITELLKKCTMSFQETSNFTEKIWNTYWCSIIFSLPISELPNINQRTHAILKEYCDQLLPTNCGFLIKEINFVPQIVQHPVEQPADVEVVFEKQKNKIIEVIKQAKFTIWIAVAWFTLDEIYDLLVEKSNEGIDVRIIVSKDEINKKKYDKYKDKLNIKGYPKFGAFNDNLMHNKFCVIDLQKVIHGSYNWSRRAEYNKETVEVVDDRKVAEEFAEQFKQLQLELNKE</sequence>
<evidence type="ECO:0000256" key="6">
    <source>
        <dbReference type="ARBA" id="ARBA00023098"/>
    </source>
</evidence>
<reference evidence="8 9" key="1">
    <citation type="submission" date="2023-09" db="EMBL/GenBank/DDBJ databases">
        <title>Thalassobella suaedae gen. nov., sp. nov., a marine bacterium of the family Flavobacteriaceae isolated from a halophyte Suaeda japonica.</title>
        <authorList>
            <person name="Lee S.Y."/>
            <person name="Hwang C.Y."/>
        </authorList>
    </citation>
    <scope>NUCLEOTIDE SEQUENCE [LARGE SCALE GENOMIC DNA]</scope>
    <source>
        <strain evidence="8 9">HL-DH10</strain>
    </source>
</reference>
<evidence type="ECO:0000256" key="1">
    <source>
        <dbReference type="ARBA" id="ARBA00000798"/>
    </source>
</evidence>
<proteinExistence type="inferred from homology"/>
<feature type="domain" description="PLD phosphodiesterase" evidence="7">
    <location>
        <begin position="196"/>
        <end position="223"/>
    </location>
</feature>
<keyword evidence="5" id="KW-0442">Lipid degradation</keyword>
<keyword evidence="6" id="KW-0443">Lipid metabolism</keyword>
<gene>
    <name evidence="8" type="ORF">RHP49_13890</name>
</gene>
<dbReference type="InterPro" id="IPR001736">
    <property type="entry name" value="PLipase_D/transphosphatidylase"/>
</dbReference>
<organism evidence="8 9">
    <name type="scientific">Thalassobellus suaedae</name>
    <dbReference type="NCBI Taxonomy" id="3074124"/>
    <lineage>
        <taxon>Bacteria</taxon>
        <taxon>Pseudomonadati</taxon>
        <taxon>Bacteroidota</taxon>
        <taxon>Flavobacteriia</taxon>
        <taxon>Flavobacteriales</taxon>
        <taxon>Flavobacteriaceae</taxon>
        <taxon>Thalassobellus</taxon>
    </lineage>
</organism>
<keyword evidence="4" id="KW-0378">Hydrolase</keyword>
<comment type="catalytic activity">
    <reaction evidence="1">
        <text>a 1,2-diacyl-sn-glycero-3-phosphocholine + H2O = a 1,2-diacyl-sn-glycero-3-phosphate + choline + H(+)</text>
        <dbReference type="Rhea" id="RHEA:14445"/>
        <dbReference type="ChEBI" id="CHEBI:15354"/>
        <dbReference type="ChEBI" id="CHEBI:15377"/>
        <dbReference type="ChEBI" id="CHEBI:15378"/>
        <dbReference type="ChEBI" id="CHEBI:57643"/>
        <dbReference type="ChEBI" id="CHEBI:58608"/>
        <dbReference type="EC" id="3.1.4.4"/>
    </reaction>
</comment>
<dbReference type="Proteomes" id="UP001303407">
    <property type="component" value="Chromosome"/>
</dbReference>
<dbReference type="EMBL" id="CP134536">
    <property type="protein sequence ID" value="WNH11980.1"/>
    <property type="molecule type" value="Genomic_DNA"/>
</dbReference>
<evidence type="ECO:0000259" key="7">
    <source>
        <dbReference type="PROSITE" id="PS50035"/>
    </source>
</evidence>
<evidence type="ECO:0000256" key="3">
    <source>
        <dbReference type="ARBA" id="ARBA00012027"/>
    </source>
</evidence>
<name>A0ABY9Y176_9FLAO</name>
<dbReference type="CDD" id="cd09174">
    <property type="entry name" value="PLDc_Nuc_like_unchar2"/>
    <property type="match status" value="1"/>
</dbReference>
<dbReference type="EC" id="3.1.4.4" evidence="3"/>
<evidence type="ECO:0000313" key="8">
    <source>
        <dbReference type="EMBL" id="WNH11980.1"/>
    </source>
</evidence>
<comment type="similarity">
    <text evidence="2">Belongs to the phospholipase D family.</text>
</comment>
<dbReference type="Pfam" id="PF13091">
    <property type="entry name" value="PLDc_2"/>
    <property type="match status" value="1"/>
</dbReference>
<dbReference type="InterPro" id="IPR025202">
    <property type="entry name" value="PLD-like_dom"/>
</dbReference>
<evidence type="ECO:0000256" key="5">
    <source>
        <dbReference type="ARBA" id="ARBA00022963"/>
    </source>
</evidence>
<evidence type="ECO:0000256" key="2">
    <source>
        <dbReference type="ARBA" id="ARBA00008664"/>
    </source>
</evidence>
<keyword evidence="9" id="KW-1185">Reference proteome</keyword>
<dbReference type="Gene3D" id="3.30.870.10">
    <property type="entry name" value="Endonuclease Chain A"/>
    <property type="match status" value="1"/>
</dbReference>
<dbReference type="InterPro" id="IPR051406">
    <property type="entry name" value="PLD_domain"/>
</dbReference>
<dbReference type="RefSeq" id="WP_415861960.1">
    <property type="nucleotide sequence ID" value="NZ_CP134536.1"/>
</dbReference>
<protein>
    <recommendedName>
        <fullName evidence="3">phospholipase D</fullName>
        <ecNumber evidence="3">3.1.4.4</ecNumber>
    </recommendedName>
</protein>
<accession>A0ABY9Y176</accession>
<dbReference type="PANTHER" id="PTHR43856:SF1">
    <property type="entry name" value="MITOCHONDRIAL CARDIOLIPIN HYDROLASE"/>
    <property type="match status" value="1"/>
</dbReference>
<evidence type="ECO:0000256" key="4">
    <source>
        <dbReference type="ARBA" id="ARBA00022801"/>
    </source>
</evidence>
<evidence type="ECO:0000313" key="9">
    <source>
        <dbReference type="Proteomes" id="UP001303407"/>
    </source>
</evidence>